<reference evidence="1 2" key="1">
    <citation type="submission" date="2016-10" db="EMBL/GenBank/DDBJ databases">
        <title>Genome sequence of the basidiomycete white-rot fungus Trametes pubescens.</title>
        <authorList>
            <person name="Makela M.R."/>
            <person name="Granchi Z."/>
            <person name="Peng M."/>
            <person name="De Vries R.P."/>
            <person name="Grigoriev I."/>
            <person name="Riley R."/>
            <person name="Hilden K."/>
        </authorList>
    </citation>
    <scope>NUCLEOTIDE SEQUENCE [LARGE SCALE GENOMIC DNA]</scope>
    <source>
        <strain evidence="1 2">FBCC735</strain>
    </source>
</reference>
<comment type="caution">
    <text evidence="1">The sequence shown here is derived from an EMBL/GenBank/DDBJ whole genome shotgun (WGS) entry which is preliminary data.</text>
</comment>
<sequence>MRIQAYEDKLSEQILEEVGAGAQDLIEELGEERETPLGEWETPAFLGFVKYQLAEAHSLRALYFHSSGKRARFAAGGITDEVMDLFALSAEAYLQSAEVFPEDDERHFWSLYYAYNILLDVGHPAGDLIHIMKRAQDAGTKMKAIWEVAIHTCVCERKDALESCINWRADLVANIEQGTITDDTPIMRPPPPGQS</sequence>
<name>A0A1M2VNK8_TRAPU</name>
<accession>A0A1M2VNK8</accession>
<dbReference type="STRING" id="154538.A0A1M2VNK8"/>
<dbReference type="OrthoDB" id="2423701at2759"/>
<gene>
    <name evidence="1" type="ORF">TRAPUB_14405</name>
</gene>
<dbReference type="Proteomes" id="UP000184267">
    <property type="component" value="Unassembled WGS sequence"/>
</dbReference>
<evidence type="ECO:0000313" key="2">
    <source>
        <dbReference type="Proteomes" id="UP000184267"/>
    </source>
</evidence>
<protein>
    <submittedName>
        <fullName evidence="1">Uncharacterized protein</fullName>
    </submittedName>
</protein>
<dbReference type="AlphaFoldDB" id="A0A1M2VNK8"/>
<dbReference type="EMBL" id="MNAD01000981">
    <property type="protein sequence ID" value="OJT09146.1"/>
    <property type="molecule type" value="Genomic_DNA"/>
</dbReference>
<proteinExistence type="predicted"/>
<keyword evidence="2" id="KW-1185">Reference proteome</keyword>
<organism evidence="1 2">
    <name type="scientific">Trametes pubescens</name>
    <name type="common">White-rot fungus</name>
    <dbReference type="NCBI Taxonomy" id="154538"/>
    <lineage>
        <taxon>Eukaryota</taxon>
        <taxon>Fungi</taxon>
        <taxon>Dikarya</taxon>
        <taxon>Basidiomycota</taxon>
        <taxon>Agaricomycotina</taxon>
        <taxon>Agaricomycetes</taxon>
        <taxon>Polyporales</taxon>
        <taxon>Polyporaceae</taxon>
        <taxon>Trametes</taxon>
    </lineage>
</organism>
<evidence type="ECO:0000313" key="1">
    <source>
        <dbReference type="EMBL" id="OJT09146.1"/>
    </source>
</evidence>